<keyword evidence="6 8" id="KW-0560">Oxidoreductase</keyword>
<keyword evidence="6" id="KW-0521">NADP</keyword>
<comment type="similarity">
    <text evidence="2 6">Belongs to the dTDP-4-dehydrorhamnose reductase family.</text>
</comment>
<dbReference type="EMBL" id="DXEV01000132">
    <property type="protein sequence ID" value="HIX57148.1"/>
    <property type="molecule type" value="Genomic_DNA"/>
</dbReference>
<protein>
    <recommendedName>
        <fullName evidence="4 6">dTDP-4-dehydrorhamnose reductase</fullName>
        <ecNumber evidence="3 6">1.1.1.133</ecNumber>
    </recommendedName>
</protein>
<dbReference type="PANTHER" id="PTHR10491:SF4">
    <property type="entry name" value="METHIONINE ADENOSYLTRANSFERASE 2 SUBUNIT BETA"/>
    <property type="match status" value="1"/>
</dbReference>
<evidence type="ECO:0000256" key="5">
    <source>
        <dbReference type="ARBA" id="ARBA00048200"/>
    </source>
</evidence>
<dbReference type="AlphaFoldDB" id="A0A9D1WDZ5"/>
<accession>A0A9D1WDZ5</accession>
<comment type="pathway">
    <text evidence="1 6">Carbohydrate biosynthesis; dTDP-L-rhamnose biosynthesis.</text>
</comment>
<comment type="cofactor">
    <cofactor evidence="6">
        <name>Mg(2+)</name>
        <dbReference type="ChEBI" id="CHEBI:18420"/>
    </cofactor>
    <text evidence="6">Binds 1 Mg(2+) ion per monomer.</text>
</comment>
<dbReference type="EC" id="1.1.1.133" evidence="3 6"/>
<dbReference type="InterPro" id="IPR036291">
    <property type="entry name" value="NAD(P)-bd_dom_sf"/>
</dbReference>
<evidence type="ECO:0000313" key="8">
    <source>
        <dbReference type="EMBL" id="HIX57148.1"/>
    </source>
</evidence>
<feature type="domain" description="RmlD-like substrate binding" evidence="7">
    <location>
        <begin position="3"/>
        <end position="295"/>
    </location>
</feature>
<evidence type="ECO:0000313" key="9">
    <source>
        <dbReference type="Proteomes" id="UP000886829"/>
    </source>
</evidence>
<proteinExistence type="inferred from homology"/>
<evidence type="ECO:0000256" key="4">
    <source>
        <dbReference type="ARBA" id="ARBA00017099"/>
    </source>
</evidence>
<organism evidence="8 9">
    <name type="scientific">Candidatus Anaerobiospirillum pullistercoris</name>
    <dbReference type="NCBI Taxonomy" id="2838452"/>
    <lineage>
        <taxon>Bacteria</taxon>
        <taxon>Pseudomonadati</taxon>
        <taxon>Pseudomonadota</taxon>
        <taxon>Gammaproteobacteria</taxon>
        <taxon>Aeromonadales</taxon>
        <taxon>Succinivibrionaceae</taxon>
        <taxon>Anaerobiospirillum</taxon>
    </lineage>
</organism>
<name>A0A9D1WDZ5_9GAMM</name>
<dbReference type="SUPFAM" id="SSF51735">
    <property type="entry name" value="NAD(P)-binding Rossmann-fold domains"/>
    <property type="match status" value="1"/>
</dbReference>
<comment type="caution">
    <text evidence="8">The sequence shown here is derived from an EMBL/GenBank/DDBJ whole genome shotgun (WGS) entry which is preliminary data.</text>
</comment>
<gene>
    <name evidence="8" type="primary">rfbD</name>
    <name evidence="8" type="ORF">H9850_06720</name>
</gene>
<dbReference type="Proteomes" id="UP000886829">
    <property type="component" value="Unassembled WGS sequence"/>
</dbReference>
<evidence type="ECO:0000259" key="7">
    <source>
        <dbReference type="Pfam" id="PF04321"/>
    </source>
</evidence>
<comment type="catalytic activity">
    <reaction evidence="5 6">
        <text>dTDP-beta-L-rhamnose + NADP(+) = dTDP-4-dehydro-beta-L-rhamnose + NADPH + H(+)</text>
        <dbReference type="Rhea" id="RHEA:21796"/>
        <dbReference type="ChEBI" id="CHEBI:15378"/>
        <dbReference type="ChEBI" id="CHEBI:57510"/>
        <dbReference type="ChEBI" id="CHEBI:57783"/>
        <dbReference type="ChEBI" id="CHEBI:58349"/>
        <dbReference type="ChEBI" id="CHEBI:62830"/>
        <dbReference type="EC" id="1.1.1.133"/>
    </reaction>
</comment>
<dbReference type="NCBIfam" id="TIGR01214">
    <property type="entry name" value="rmlD"/>
    <property type="match status" value="1"/>
</dbReference>
<evidence type="ECO:0000256" key="3">
    <source>
        <dbReference type="ARBA" id="ARBA00012929"/>
    </source>
</evidence>
<dbReference type="PANTHER" id="PTHR10491">
    <property type="entry name" value="DTDP-4-DEHYDRORHAMNOSE REDUCTASE"/>
    <property type="match status" value="1"/>
</dbReference>
<sequence>MAKVFLTGAKGQVGSELELELLKEGYKVVSATHISLDIADTDRVLSAITAAEPQVVVNAAAFTNVERAEVDSSEAYSINAIGARNLAQACAQLHIPLIHISSDYVLDESSAGPHDENAKTLGEKSGCVYGRTKLEGEKLIQASGCDYIILRTSWVFGRFGRNFVKIMLSLAQERREIAVVEDQLGNPTPARPLAKAIVEMVKQVQHKDFKAYGIYHYCGEESTTWANFAREIFKLAKQMHVLPHEVEVVPINSRDFKSKAQRPHDSRLSCPKLYSVFHMSQPRWQKFLPEVITSYVRECQGLLPVEDYDNTITAFKEGTNIPEDKFLHPTAPKIDPEEVADIGAKVEL</sequence>
<comment type="function">
    <text evidence="6">Catalyzes the reduction of dTDP-6-deoxy-L-lyxo-4-hexulose to yield dTDP-L-rhamnose.</text>
</comment>
<dbReference type="GO" id="GO:0008831">
    <property type="term" value="F:dTDP-4-dehydrorhamnose reductase activity"/>
    <property type="evidence" value="ECO:0007669"/>
    <property type="project" value="UniProtKB-EC"/>
</dbReference>
<dbReference type="Gene3D" id="3.90.25.10">
    <property type="entry name" value="UDP-galactose 4-epimerase, domain 1"/>
    <property type="match status" value="1"/>
</dbReference>
<dbReference type="InterPro" id="IPR005913">
    <property type="entry name" value="dTDP_dehydrorham_reduct"/>
</dbReference>
<reference evidence="8" key="2">
    <citation type="submission" date="2021-04" db="EMBL/GenBank/DDBJ databases">
        <authorList>
            <person name="Gilroy R."/>
        </authorList>
    </citation>
    <scope>NUCLEOTIDE SEQUENCE</scope>
    <source>
        <strain evidence="8">USASDec5-558</strain>
    </source>
</reference>
<dbReference type="Gene3D" id="3.40.50.720">
    <property type="entry name" value="NAD(P)-binding Rossmann-like Domain"/>
    <property type="match status" value="1"/>
</dbReference>
<reference evidence="8" key="1">
    <citation type="journal article" date="2021" name="PeerJ">
        <title>Extensive microbial diversity within the chicken gut microbiome revealed by metagenomics and culture.</title>
        <authorList>
            <person name="Gilroy R."/>
            <person name="Ravi A."/>
            <person name="Getino M."/>
            <person name="Pursley I."/>
            <person name="Horton D.L."/>
            <person name="Alikhan N.F."/>
            <person name="Baker D."/>
            <person name="Gharbi K."/>
            <person name="Hall N."/>
            <person name="Watson M."/>
            <person name="Adriaenssens E.M."/>
            <person name="Foster-Nyarko E."/>
            <person name="Jarju S."/>
            <person name="Secka A."/>
            <person name="Antonio M."/>
            <person name="Oren A."/>
            <person name="Chaudhuri R.R."/>
            <person name="La Ragione R."/>
            <person name="Hildebrand F."/>
            <person name="Pallen M.J."/>
        </authorList>
    </citation>
    <scope>NUCLEOTIDE SEQUENCE</scope>
    <source>
        <strain evidence="8">USASDec5-558</strain>
    </source>
</reference>
<evidence type="ECO:0000256" key="2">
    <source>
        <dbReference type="ARBA" id="ARBA00010944"/>
    </source>
</evidence>
<dbReference type="Pfam" id="PF04321">
    <property type="entry name" value="RmlD_sub_bind"/>
    <property type="match status" value="1"/>
</dbReference>
<evidence type="ECO:0000256" key="6">
    <source>
        <dbReference type="RuleBase" id="RU364082"/>
    </source>
</evidence>
<dbReference type="CDD" id="cd05254">
    <property type="entry name" value="dTDP_HR_like_SDR_e"/>
    <property type="match status" value="1"/>
</dbReference>
<evidence type="ECO:0000256" key="1">
    <source>
        <dbReference type="ARBA" id="ARBA00004781"/>
    </source>
</evidence>
<dbReference type="InterPro" id="IPR029903">
    <property type="entry name" value="RmlD-like-bd"/>
</dbReference>